<dbReference type="RefSeq" id="WP_344742024.1">
    <property type="nucleotide sequence ID" value="NZ_BAABAY010000007.1"/>
</dbReference>
<dbReference type="EMBL" id="JBAWKB010000005">
    <property type="protein sequence ID" value="MFH6772935.1"/>
    <property type="molecule type" value="Genomic_DNA"/>
</dbReference>
<feature type="chain" id="PRO_5046205772" description="DUF4890 domain-containing protein" evidence="1">
    <location>
        <begin position="21"/>
        <end position="110"/>
    </location>
</feature>
<dbReference type="Proteomes" id="UP001610100">
    <property type="component" value="Unassembled WGS sequence"/>
</dbReference>
<accession>A0ABW7N2D7</accession>
<reference evidence="2 3" key="1">
    <citation type="submission" date="2024-02" db="EMBL/GenBank/DDBJ databases">
        <title>A Gaetbulibacter species isolated from tidal flats and genomic insights of their niches.</title>
        <authorList>
            <person name="Ye Y."/>
        </authorList>
    </citation>
    <scope>NUCLEOTIDE SEQUENCE [LARGE SCALE GENOMIC DNA]</scope>
    <source>
        <strain evidence="2 3">KYW382</strain>
    </source>
</reference>
<name>A0ABW7N2D7_9FLAO</name>
<evidence type="ECO:0000256" key="1">
    <source>
        <dbReference type="SAM" id="SignalP"/>
    </source>
</evidence>
<feature type="signal peptide" evidence="1">
    <location>
        <begin position="1"/>
        <end position="20"/>
    </location>
</feature>
<evidence type="ECO:0008006" key="4">
    <source>
        <dbReference type="Google" id="ProtNLM"/>
    </source>
</evidence>
<gene>
    <name evidence="2" type="ORF">V8G58_13410</name>
</gene>
<keyword evidence="1" id="KW-0732">Signal</keyword>
<evidence type="ECO:0000313" key="2">
    <source>
        <dbReference type="EMBL" id="MFH6772935.1"/>
    </source>
</evidence>
<evidence type="ECO:0000313" key="3">
    <source>
        <dbReference type="Proteomes" id="UP001610100"/>
    </source>
</evidence>
<protein>
    <recommendedName>
        <fullName evidence="4">DUF4890 domain-containing protein</fullName>
    </recommendedName>
</protein>
<keyword evidence="3" id="KW-1185">Reference proteome</keyword>
<sequence>MKKRIVLPCIALFLSMAIYAQPNPEKKAQKITDKITEALSLNKADSKAVYNIQLERFKDAQDIQRKYANDPEMKKEKLKANGNETYNKMKNYLGKERMKQWADYRKNNKK</sequence>
<organism evidence="2 3">
    <name type="scientific">Gaetbulibacter aestuarii</name>
    <dbReference type="NCBI Taxonomy" id="1502358"/>
    <lineage>
        <taxon>Bacteria</taxon>
        <taxon>Pseudomonadati</taxon>
        <taxon>Bacteroidota</taxon>
        <taxon>Flavobacteriia</taxon>
        <taxon>Flavobacteriales</taxon>
        <taxon>Flavobacteriaceae</taxon>
        <taxon>Gaetbulibacter</taxon>
    </lineage>
</organism>
<comment type="caution">
    <text evidence="2">The sequence shown here is derived from an EMBL/GenBank/DDBJ whole genome shotgun (WGS) entry which is preliminary data.</text>
</comment>
<proteinExistence type="predicted"/>